<organism evidence="2 3">
    <name type="scientific">Clostridium muellerianum</name>
    <dbReference type="NCBI Taxonomy" id="2716538"/>
    <lineage>
        <taxon>Bacteria</taxon>
        <taxon>Bacillati</taxon>
        <taxon>Bacillota</taxon>
        <taxon>Clostridia</taxon>
        <taxon>Eubacteriales</taxon>
        <taxon>Clostridiaceae</taxon>
        <taxon>Clostridium</taxon>
    </lineage>
</organism>
<evidence type="ECO:0000313" key="2">
    <source>
        <dbReference type="EMBL" id="NMM62067.1"/>
    </source>
</evidence>
<dbReference type="AlphaFoldDB" id="A0A7Y0EFC3"/>
<protein>
    <submittedName>
        <fullName evidence="2">Rha family transcriptional regulator</fullName>
    </submittedName>
</protein>
<proteinExistence type="predicted"/>
<dbReference type="Pfam" id="PF03374">
    <property type="entry name" value="ANT"/>
    <property type="match status" value="1"/>
</dbReference>
<dbReference type="GO" id="GO:0003677">
    <property type="term" value="F:DNA binding"/>
    <property type="evidence" value="ECO:0007669"/>
    <property type="project" value="InterPro"/>
</dbReference>
<evidence type="ECO:0000313" key="3">
    <source>
        <dbReference type="Proteomes" id="UP000537131"/>
    </source>
</evidence>
<gene>
    <name evidence="2" type="ORF">HBE96_05055</name>
</gene>
<dbReference type="Proteomes" id="UP000537131">
    <property type="component" value="Unassembled WGS sequence"/>
</dbReference>
<keyword evidence="3" id="KW-1185">Reference proteome</keyword>
<accession>A0A7Y0EFC3</accession>
<dbReference type="InterPro" id="IPR005039">
    <property type="entry name" value="Ant_C"/>
</dbReference>
<dbReference type="NCBIfam" id="TIGR02681">
    <property type="entry name" value="phage_pRha"/>
    <property type="match status" value="1"/>
</dbReference>
<dbReference type="EMBL" id="JABBNI010000010">
    <property type="protein sequence ID" value="NMM62067.1"/>
    <property type="molecule type" value="Genomic_DNA"/>
</dbReference>
<name>A0A7Y0EFC3_9CLOT</name>
<evidence type="ECO:0000259" key="1">
    <source>
        <dbReference type="Pfam" id="PF03374"/>
    </source>
</evidence>
<reference evidence="2 3" key="2">
    <citation type="submission" date="2020-06" db="EMBL/GenBank/DDBJ databases">
        <title>Complete Genome Sequence of Clostridium muelleri sp. nov. P21T, an Acid-Alcohol Producing Acetogen Isolated from Old Hay.</title>
        <authorList>
            <person name="Duncan K.E."/>
            <person name="Tanner R.S."/>
        </authorList>
    </citation>
    <scope>NUCLEOTIDE SEQUENCE [LARGE SCALE GENOMIC DNA]</scope>
    <source>
        <strain evidence="2 3">P21</strain>
    </source>
</reference>
<reference evidence="2 3" key="1">
    <citation type="submission" date="2020-04" db="EMBL/GenBank/DDBJ databases">
        <authorList>
            <person name="Doyle D.A."/>
        </authorList>
    </citation>
    <scope>NUCLEOTIDE SEQUENCE [LARGE SCALE GENOMIC DNA]</scope>
    <source>
        <strain evidence="2 3">P21</strain>
    </source>
</reference>
<dbReference type="RefSeq" id="WP_169296674.1">
    <property type="nucleotide sequence ID" value="NZ_JABBNI010000010.1"/>
</dbReference>
<dbReference type="Pfam" id="PF09669">
    <property type="entry name" value="Phage_pRha"/>
    <property type="match status" value="1"/>
</dbReference>
<comment type="caution">
    <text evidence="2">The sequence shown here is derived from an EMBL/GenBank/DDBJ whole genome shotgun (WGS) entry which is preliminary data.</text>
</comment>
<feature type="domain" description="Antirepressor protein C-terminal" evidence="1">
    <location>
        <begin position="137"/>
        <end position="236"/>
    </location>
</feature>
<dbReference type="InterPro" id="IPR014054">
    <property type="entry name" value="Phage_regulatory_Rha"/>
</dbReference>
<sequence>MNNLKIINRYGQLVTDSREVAVMAGKRHSDLLESIDGYIKYLLNGKFRSVDFFIQSSYKDSTGRTLKCYLLTKKGCDMVANKMTGEKGILFTATYVTKFEEMENQLKVKKIDSYRIEDPIERARAWIKEQEEKLILEQRIFEYEPKISYLDTILNSTNAIVVTQIAADYGLSAKKLNEILKESEVQYKVNKQWILKAKYKDKGFTKSETFIDAVGQVRLNTKWTQKGRLFIHQLLESIGIKALMDLENIKVS</sequence>